<evidence type="ECO:0000313" key="4">
    <source>
        <dbReference type="EMBL" id="KAF2460958.1"/>
    </source>
</evidence>
<dbReference type="Gene3D" id="1.25.10.10">
    <property type="entry name" value="Leucine-rich Repeat Variant"/>
    <property type="match status" value="1"/>
</dbReference>
<keyword evidence="1" id="KW-0813">Transport</keyword>
<dbReference type="GO" id="GO:0006606">
    <property type="term" value="P:protein import into nucleus"/>
    <property type="evidence" value="ECO:0007669"/>
    <property type="project" value="TreeGrafter"/>
</dbReference>
<proteinExistence type="predicted"/>
<dbReference type="InterPro" id="IPR016024">
    <property type="entry name" value="ARM-type_fold"/>
</dbReference>
<dbReference type="SUPFAM" id="SSF48371">
    <property type="entry name" value="ARM repeat"/>
    <property type="match status" value="1"/>
</dbReference>
<dbReference type="GO" id="GO:0005635">
    <property type="term" value="C:nuclear envelope"/>
    <property type="evidence" value="ECO:0007669"/>
    <property type="project" value="TreeGrafter"/>
</dbReference>
<evidence type="ECO:0000256" key="1">
    <source>
        <dbReference type="ARBA" id="ARBA00022927"/>
    </source>
</evidence>
<dbReference type="GO" id="GO:0005829">
    <property type="term" value="C:cytosol"/>
    <property type="evidence" value="ECO:0007669"/>
    <property type="project" value="TreeGrafter"/>
</dbReference>
<sequence length="902" mass="98702">MEEGFSDETFYGVVRDLVKTMYDVSVNADNKPTIRALAVSVFRGSLNTLETVMEERKAAVKQFADEALSVWIPFFIEVLESRLPPPPPEDEENQDGGASEIFRGLVVLKIQVVKVLMRMRSVFPSTLSPHSPALFSATWNELSALQEPYHLMYIEEERQSRLEDADHLPYTLDFLVLEELDFMQACLRASPVRKELEQQLSGHASAEGTWVTQVMKVAVAYAQITTEEEGVWNLDVNIFLSEETGVTANYTPRTACGDLVIKLGEWLEDYTVDGLLSYSRSLYSTGHSWKAKEAALYILNQLLGDLADMQRCIKPEAAEGFIEFIRYAMQQNDEFLRARGHLVAGSLIKASDGNLQAVAAQFMEASLRAITTDESEVVKVSCIRALQPYLPAAPANITMPLQPTIIAALAAFLSTQDVSDMAESDDLMVTLVNTLKSAILLNTQICIAPDEDTAMGPNGEPHAGAQGALNLLFTLASHGANNFQLTMLVNETFEDVARSIAASGYDAYVRLCEKVLPGLSGAFDVGALTDESALTSLAADLLSTLAEYGSEPLPQGFVAASMPKLNRLLLGSSDGQLLRAATVAAQNIIAHDHKQLFEWQDPETHKGGLEVMLVIIDRLLSPSVEDAAAANVGGLAAEVVEKAGRERLGPYLEQLLRAVAVRVGSATQAAFIQSLIFVFVRLSIVSPHEVVEFLAQVEMQGGESGLAVVMRKWLENSVNFAGYDEIRQNVIALSKLYDLQDPRLAQIQVKGDLIVPQSDRIMTRSRTLQNPDQYTVVSAQLKIMKVLVDELLSAAGGGPQGMAARSGLAAAQQMAAEEAAEEDEDDDDEWEDDLDTLDLGLGVTKRDLMSYDQPNSAFGRAPDDETQAYLVNFFREQSAKPGFGEMFAALSQTEQDKLRSMS</sequence>
<feature type="region of interest" description="Disordered" evidence="2">
    <location>
        <begin position="810"/>
        <end position="831"/>
    </location>
</feature>
<dbReference type="Proteomes" id="UP000799766">
    <property type="component" value="Unassembled WGS sequence"/>
</dbReference>
<dbReference type="Pfam" id="PF25018">
    <property type="entry name" value="HEAT_IPO9_c"/>
    <property type="match status" value="1"/>
</dbReference>
<evidence type="ECO:0000259" key="3">
    <source>
        <dbReference type="Pfam" id="PF25018"/>
    </source>
</evidence>
<feature type="domain" description="Importin-9 central HEAT repeats" evidence="3">
    <location>
        <begin position="207"/>
        <end position="480"/>
    </location>
</feature>
<gene>
    <name evidence="4" type="ORF">BDY21DRAFT_333905</name>
</gene>
<dbReference type="PANTHER" id="PTHR10997">
    <property type="entry name" value="IMPORTIN-7, 8, 11"/>
    <property type="match status" value="1"/>
</dbReference>
<feature type="compositionally biased region" description="Acidic residues" evidence="2">
    <location>
        <begin position="818"/>
        <end position="831"/>
    </location>
</feature>
<keyword evidence="5" id="KW-1185">Reference proteome</keyword>
<organism evidence="4 5">
    <name type="scientific">Lineolata rhizophorae</name>
    <dbReference type="NCBI Taxonomy" id="578093"/>
    <lineage>
        <taxon>Eukaryota</taxon>
        <taxon>Fungi</taxon>
        <taxon>Dikarya</taxon>
        <taxon>Ascomycota</taxon>
        <taxon>Pezizomycotina</taxon>
        <taxon>Dothideomycetes</taxon>
        <taxon>Dothideomycetes incertae sedis</taxon>
        <taxon>Lineolatales</taxon>
        <taxon>Lineolataceae</taxon>
        <taxon>Lineolata</taxon>
    </lineage>
</organism>
<dbReference type="EMBL" id="MU001672">
    <property type="protein sequence ID" value="KAF2460958.1"/>
    <property type="molecule type" value="Genomic_DNA"/>
</dbReference>
<dbReference type="OrthoDB" id="431626at2759"/>
<keyword evidence="1" id="KW-0653">Protein transport</keyword>
<name>A0A6A6PAN5_9PEZI</name>
<evidence type="ECO:0000256" key="2">
    <source>
        <dbReference type="SAM" id="MobiDB-lite"/>
    </source>
</evidence>
<dbReference type="AlphaFoldDB" id="A0A6A6PAN5"/>
<dbReference type="PANTHER" id="PTHR10997:SF9">
    <property type="entry name" value="IMPORTIN-9"/>
    <property type="match status" value="1"/>
</dbReference>
<accession>A0A6A6PAN5</accession>
<reference evidence="4" key="1">
    <citation type="journal article" date="2020" name="Stud. Mycol.">
        <title>101 Dothideomycetes genomes: a test case for predicting lifestyles and emergence of pathogens.</title>
        <authorList>
            <person name="Haridas S."/>
            <person name="Albert R."/>
            <person name="Binder M."/>
            <person name="Bloem J."/>
            <person name="Labutti K."/>
            <person name="Salamov A."/>
            <person name="Andreopoulos B."/>
            <person name="Baker S."/>
            <person name="Barry K."/>
            <person name="Bills G."/>
            <person name="Bluhm B."/>
            <person name="Cannon C."/>
            <person name="Castanera R."/>
            <person name="Culley D."/>
            <person name="Daum C."/>
            <person name="Ezra D."/>
            <person name="Gonzalez J."/>
            <person name="Henrissat B."/>
            <person name="Kuo A."/>
            <person name="Liang C."/>
            <person name="Lipzen A."/>
            <person name="Lutzoni F."/>
            <person name="Magnuson J."/>
            <person name="Mondo S."/>
            <person name="Nolan M."/>
            <person name="Ohm R."/>
            <person name="Pangilinan J."/>
            <person name="Park H.-J."/>
            <person name="Ramirez L."/>
            <person name="Alfaro M."/>
            <person name="Sun H."/>
            <person name="Tritt A."/>
            <person name="Yoshinaga Y."/>
            <person name="Zwiers L.-H."/>
            <person name="Turgeon B."/>
            <person name="Goodwin S."/>
            <person name="Spatafora J."/>
            <person name="Crous P."/>
            <person name="Grigoriev I."/>
        </authorList>
    </citation>
    <scope>NUCLEOTIDE SEQUENCE</scope>
    <source>
        <strain evidence="4">ATCC 16933</strain>
    </source>
</reference>
<dbReference type="InterPro" id="IPR011989">
    <property type="entry name" value="ARM-like"/>
</dbReference>
<evidence type="ECO:0000313" key="5">
    <source>
        <dbReference type="Proteomes" id="UP000799766"/>
    </source>
</evidence>
<protein>
    <submittedName>
        <fullName evidence="4">Putative importin 9</fullName>
    </submittedName>
</protein>
<dbReference type="InterPro" id="IPR056840">
    <property type="entry name" value="HEAT_IPO9_central"/>
</dbReference>